<feature type="transmembrane region" description="Helical" evidence="1">
    <location>
        <begin position="20"/>
        <end position="39"/>
    </location>
</feature>
<evidence type="ECO:0000313" key="2">
    <source>
        <dbReference type="EMBL" id="CAB4876176.1"/>
    </source>
</evidence>
<keyword evidence="1" id="KW-0812">Transmembrane</keyword>
<gene>
    <name evidence="2" type="ORF">UFOPK3376_01135</name>
</gene>
<dbReference type="EMBL" id="CAFBLP010000023">
    <property type="protein sequence ID" value="CAB4876176.1"/>
    <property type="molecule type" value="Genomic_DNA"/>
</dbReference>
<keyword evidence="1" id="KW-1133">Transmembrane helix</keyword>
<protein>
    <submittedName>
        <fullName evidence="2">Unannotated protein</fullName>
    </submittedName>
</protein>
<accession>A0A6J7DZT2</accession>
<dbReference type="Pfam" id="PF07963">
    <property type="entry name" value="N_methyl"/>
    <property type="match status" value="1"/>
</dbReference>
<keyword evidence="1" id="KW-0472">Membrane</keyword>
<organism evidence="2">
    <name type="scientific">freshwater metagenome</name>
    <dbReference type="NCBI Taxonomy" id="449393"/>
    <lineage>
        <taxon>unclassified sequences</taxon>
        <taxon>metagenomes</taxon>
        <taxon>ecological metagenomes</taxon>
    </lineage>
</organism>
<dbReference type="AlphaFoldDB" id="A0A6J7DZT2"/>
<sequence>MRAGLKRLLGRDAGFTLTELAVAMVVIGVLASIAVPNFLGARNDSYDHEAQSAVTAALNAADTHYANYGDFSPSTNATCHTSGNTNLVSDLQRLEPNFSFVADNAVSDNPRVVSVDAANSYNSNGEDLGCQVFYATALSRSGTCFVGRLSVEGKYLAANKTYPIVVSSDGSDSNAATNELTGSAQNGRAYGAIKVDAAGAATSTGTETLAAAKNLCTANAQTGTSAAVLQRSYYDGWRTIINWSQDPGRRLSTFVTVDATGNTGQHTSVAIGTDGFPIISYQDGASGDLRVAHCDNAACTTSTKTTVDSAGYTGSFTSITIGDDGLPFISYNDGANRYLRVAHCDNAACTSSTLTTVDASGYTGSYTSVAIGTDHFPIISYQNEYGYELRVAHCDNAACTSSTLTTVDNNGWNGYHTSITIGADGLPIISYYNSSSGDLRVAHCINVACTGSSTLTTVDDTGSTGQYTSITVGSAPGDFPVISYLDSTHGYLRVAHCTNADCSTSTKTTVDASGSVWHYTSVKIGSDNLPVISYYNVTNHDLRVAHCTAADCASSTLVTVDATGDTGWYSSVAIGADGFPFIAYWDFTNNRLRAAHCVNVTCT</sequence>
<dbReference type="NCBIfam" id="TIGR02532">
    <property type="entry name" value="IV_pilin_GFxxxE"/>
    <property type="match status" value="1"/>
</dbReference>
<evidence type="ECO:0000256" key="1">
    <source>
        <dbReference type="SAM" id="Phobius"/>
    </source>
</evidence>
<reference evidence="2" key="1">
    <citation type="submission" date="2020-05" db="EMBL/GenBank/DDBJ databases">
        <authorList>
            <person name="Chiriac C."/>
            <person name="Salcher M."/>
            <person name="Ghai R."/>
            <person name="Kavagutti S V."/>
        </authorList>
    </citation>
    <scope>NUCLEOTIDE SEQUENCE</scope>
</reference>
<name>A0A6J7DZT2_9ZZZZ</name>
<dbReference type="InterPro" id="IPR012902">
    <property type="entry name" value="N_methyl_site"/>
</dbReference>
<dbReference type="InterPro" id="IPR045584">
    <property type="entry name" value="Pilin-like"/>
</dbReference>
<proteinExistence type="predicted"/>
<dbReference type="SUPFAM" id="SSF54523">
    <property type="entry name" value="Pili subunits"/>
    <property type="match status" value="1"/>
</dbReference>
<dbReference type="Gene3D" id="3.30.700.10">
    <property type="entry name" value="Glycoprotein, Type 4 Pilin"/>
    <property type="match status" value="1"/>
</dbReference>